<dbReference type="VEuPathDB" id="FungiDB:BD410DRAFT_792894"/>
<sequence length="272" mass="29960">MSALRCLRTLTSSSGRTSLRVSSSTRRSLTTFVNSANHRSANAFAVGGTRGFKVSSCARGEGASAADIALVSKLKEEIKYEKETAAEVGEPEFIKEFESHGTWKIHESPGQDEVTLTRTFGNESIRVMFSISDIDGSQNDASEDEVTENEDGTPFGGYPIRCSVAITKPDGGALTFDTLLQEGAFVVDTIPYYSDSALGTDLTAEADWKRRGLYIGPRYDQLDTGVQEEFEKYLEERGIGEGLAMFIPEYAEYKEQKEYLSWLKGVTKFIEA</sequence>
<dbReference type="SUPFAM" id="SSF54529">
    <property type="entry name" value="Mitochondrial glycoprotein MAM33-like"/>
    <property type="match status" value="1"/>
</dbReference>
<evidence type="ECO:0000313" key="2">
    <source>
        <dbReference type="Proteomes" id="UP000294933"/>
    </source>
</evidence>
<dbReference type="InterPro" id="IPR003428">
    <property type="entry name" value="MAM33"/>
</dbReference>
<gene>
    <name evidence="1" type="ORF">BD410DRAFT_792894</name>
</gene>
<dbReference type="GO" id="GO:0042256">
    <property type="term" value="P:cytosolic ribosome assembly"/>
    <property type="evidence" value="ECO:0007669"/>
    <property type="project" value="TreeGrafter"/>
</dbReference>
<reference evidence="1 2" key="1">
    <citation type="submission" date="2018-06" db="EMBL/GenBank/DDBJ databases">
        <title>A transcriptomic atlas of mushroom development highlights an independent origin of complex multicellularity.</title>
        <authorList>
            <consortium name="DOE Joint Genome Institute"/>
            <person name="Krizsan K."/>
            <person name="Almasi E."/>
            <person name="Merenyi Z."/>
            <person name="Sahu N."/>
            <person name="Viragh M."/>
            <person name="Koszo T."/>
            <person name="Mondo S."/>
            <person name="Kiss B."/>
            <person name="Balint B."/>
            <person name="Kues U."/>
            <person name="Barry K."/>
            <person name="Hegedus J.C."/>
            <person name="Henrissat B."/>
            <person name="Johnson J."/>
            <person name="Lipzen A."/>
            <person name="Ohm R."/>
            <person name="Nagy I."/>
            <person name="Pangilinan J."/>
            <person name="Yan J."/>
            <person name="Xiong Y."/>
            <person name="Grigoriev I.V."/>
            <person name="Hibbett D.S."/>
            <person name="Nagy L.G."/>
        </authorList>
    </citation>
    <scope>NUCLEOTIDE SEQUENCE [LARGE SCALE GENOMIC DNA]</scope>
    <source>
        <strain evidence="1 2">SZMC22713</strain>
    </source>
</reference>
<dbReference type="Pfam" id="PF02330">
    <property type="entry name" value="MAM33"/>
    <property type="match status" value="1"/>
</dbReference>
<evidence type="ECO:0000313" key="1">
    <source>
        <dbReference type="EMBL" id="TDL18726.1"/>
    </source>
</evidence>
<accession>A0A4Y7PUM6</accession>
<dbReference type="Proteomes" id="UP000294933">
    <property type="component" value="Unassembled WGS sequence"/>
</dbReference>
<dbReference type="STRING" id="50990.A0A4Y7PUM6"/>
<dbReference type="InterPro" id="IPR036561">
    <property type="entry name" value="MAM33_sf"/>
</dbReference>
<keyword evidence="2" id="KW-1185">Reference proteome</keyword>
<proteinExistence type="predicted"/>
<dbReference type="GO" id="GO:0005759">
    <property type="term" value="C:mitochondrial matrix"/>
    <property type="evidence" value="ECO:0007669"/>
    <property type="project" value="InterPro"/>
</dbReference>
<dbReference type="PANTHER" id="PTHR10826:SF1">
    <property type="entry name" value="COMPLEMENT COMPONENT 1 Q SUBCOMPONENT-BINDING PROTEIN, MITOCHONDRIAL"/>
    <property type="match status" value="1"/>
</dbReference>
<dbReference type="Gene3D" id="3.10.280.10">
    <property type="entry name" value="Mitochondrial glycoprotein"/>
    <property type="match status" value="1"/>
</dbReference>
<name>A0A4Y7PUM6_9AGAM</name>
<dbReference type="EMBL" id="ML170204">
    <property type="protein sequence ID" value="TDL18726.1"/>
    <property type="molecule type" value="Genomic_DNA"/>
</dbReference>
<protein>
    <submittedName>
        <fullName evidence="1">Mitochondrial glyco protein</fullName>
    </submittedName>
</protein>
<organism evidence="1 2">
    <name type="scientific">Rickenella mellea</name>
    <dbReference type="NCBI Taxonomy" id="50990"/>
    <lineage>
        <taxon>Eukaryota</taxon>
        <taxon>Fungi</taxon>
        <taxon>Dikarya</taxon>
        <taxon>Basidiomycota</taxon>
        <taxon>Agaricomycotina</taxon>
        <taxon>Agaricomycetes</taxon>
        <taxon>Hymenochaetales</taxon>
        <taxon>Rickenellaceae</taxon>
        <taxon>Rickenella</taxon>
    </lineage>
</organism>
<dbReference type="PANTHER" id="PTHR10826">
    <property type="entry name" value="COMPLEMENT COMPONENT 1"/>
    <property type="match status" value="1"/>
</dbReference>
<dbReference type="OrthoDB" id="278212at2759"/>
<dbReference type="AlphaFoldDB" id="A0A4Y7PUM6"/>